<proteinExistence type="predicted"/>
<gene>
    <name evidence="2" type="ORF">ESCO_003282</name>
</gene>
<feature type="compositionally biased region" description="Polar residues" evidence="1">
    <location>
        <begin position="200"/>
        <end position="215"/>
    </location>
</feature>
<evidence type="ECO:0000313" key="2">
    <source>
        <dbReference type="EMBL" id="KOS17609.1"/>
    </source>
</evidence>
<feature type="region of interest" description="Disordered" evidence="1">
    <location>
        <begin position="194"/>
        <end position="222"/>
    </location>
</feature>
<dbReference type="STRING" id="150374.A0A0M9VSE7"/>
<name>A0A0M9VSE7_ESCWE</name>
<reference evidence="2 3" key="1">
    <citation type="submission" date="2015-07" db="EMBL/GenBank/DDBJ databases">
        <title>The genome of the fungus Escovopsis weberi, a specialized disease agent of ant agriculture.</title>
        <authorList>
            <person name="de Man T.J."/>
            <person name="Stajich J.E."/>
            <person name="Kubicek C.P."/>
            <person name="Chenthamara K."/>
            <person name="Atanasova L."/>
            <person name="Druzhinina I.S."/>
            <person name="Birnbaum S."/>
            <person name="Barribeau S.M."/>
            <person name="Teiling C."/>
            <person name="Suen G."/>
            <person name="Currie C."/>
            <person name="Gerardo N.M."/>
        </authorList>
    </citation>
    <scope>NUCLEOTIDE SEQUENCE [LARGE SCALE GENOMIC DNA]</scope>
</reference>
<dbReference type="EMBL" id="LGSR01000022">
    <property type="protein sequence ID" value="KOS17609.1"/>
    <property type="molecule type" value="Genomic_DNA"/>
</dbReference>
<dbReference type="AlphaFoldDB" id="A0A0M9VSE7"/>
<protein>
    <submittedName>
        <fullName evidence="2">Uncharacterized protein</fullName>
    </submittedName>
</protein>
<comment type="caution">
    <text evidence="2">The sequence shown here is derived from an EMBL/GenBank/DDBJ whole genome shotgun (WGS) entry which is preliminary data.</text>
</comment>
<evidence type="ECO:0000313" key="3">
    <source>
        <dbReference type="Proteomes" id="UP000053831"/>
    </source>
</evidence>
<evidence type="ECO:0000256" key="1">
    <source>
        <dbReference type="SAM" id="MobiDB-lite"/>
    </source>
</evidence>
<keyword evidence="3" id="KW-1185">Reference proteome</keyword>
<accession>A0A0M9VSE7</accession>
<dbReference type="Proteomes" id="UP000053831">
    <property type="component" value="Unassembled WGS sequence"/>
</dbReference>
<sequence length="265" mass="29826">MAGIRSFKPVVFTISLGSHWQQNLFQSTHQKLINELMLRSDMKHALTTSHMLDLFNQFPHPRAILVADPGIFDEAHAGFAMTLFNYAERGGTVVFGGVFAALIRSEKVNPYFAHLWGLPWSVSDSADRPESPRLAHEQDLMRYLTSGSGQELERNSFYVEYRFKAHIPASFRCSQHARLISGVARRHAWYLPRESDSEEPSTASDDLKVSNSSSVQDDDTDPFEMTKTPFVYSSYGFGKIGYVGDYNSDDPEPTFIITLAMLGLS</sequence>
<dbReference type="OrthoDB" id="245563at2759"/>
<organism evidence="2 3">
    <name type="scientific">Escovopsis weberi</name>
    <dbReference type="NCBI Taxonomy" id="150374"/>
    <lineage>
        <taxon>Eukaryota</taxon>
        <taxon>Fungi</taxon>
        <taxon>Dikarya</taxon>
        <taxon>Ascomycota</taxon>
        <taxon>Pezizomycotina</taxon>
        <taxon>Sordariomycetes</taxon>
        <taxon>Hypocreomycetidae</taxon>
        <taxon>Hypocreales</taxon>
        <taxon>Hypocreaceae</taxon>
        <taxon>Escovopsis</taxon>
    </lineage>
</organism>